<reference evidence="8 9" key="1">
    <citation type="submission" date="2020-08" db="EMBL/GenBank/DDBJ databases">
        <title>Sequencing the genomes of 1000 actinobacteria strains.</title>
        <authorList>
            <person name="Klenk H.-P."/>
        </authorList>
    </citation>
    <scope>NUCLEOTIDE SEQUENCE [LARGE SCALE GENOMIC DNA]</scope>
    <source>
        <strain evidence="8 9">DSM 44230</strain>
    </source>
</reference>
<evidence type="ECO:0000313" key="8">
    <source>
        <dbReference type="EMBL" id="MBB4680596.1"/>
    </source>
</evidence>
<evidence type="ECO:0000259" key="7">
    <source>
        <dbReference type="PROSITE" id="PS50850"/>
    </source>
</evidence>
<dbReference type="SUPFAM" id="SSF103473">
    <property type="entry name" value="MFS general substrate transporter"/>
    <property type="match status" value="1"/>
</dbReference>
<comment type="caution">
    <text evidence="8">The sequence shown here is derived from an EMBL/GenBank/DDBJ whole genome shotgun (WGS) entry which is preliminary data.</text>
</comment>
<feature type="transmembrane region" description="Helical" evidence="6">
    <location>
        <begin position="12"/>
        <end position="40"/>
    </location>
</feature>
<sequence length="413" mass="42570">MSVQELTPVRRRLPLVALFAANGISVCGTMMTFLAIPWFVLETTGSSAQTGLVAAVELIAVVASSALGGPMVARFGVRGASVLSDLLAALAVLAIPVLHLTVGLALWQLVLLVAVLGLSRAPGETARASAVPDLAALGGTPLERAASAADGASRAAKMVGPLLAGVLIAVTGAAEVLFVDAATFLASALLVGLFVPGDRTGDTQPSRGMRAYLADLRAGIGYLRRDRLIGAITLMLMATNMMDAAVYSVLLPRYAKDVLGSSVALGVITGVFGGAALLGTLLYGWLGPRLPRWPVYTVAFLAVGAPKQLLLLAEPGLFALVAGMAVIGLLCGAINPILSVVEYERIPEDQRPVVFGVTAAGCAAGMPVGTVLAGLSVDHLGLAVTMWLAGGLYLVATLCPLVFRVWRRMDRIK</sequence>
<dbReference type="GO" id="GO:0005886">
    <property type="term" value="C:plasma membrane"/>
    <property type="evidence" value="ECO:0007669"/>
    <property type="project" value="UniProtKB-SubCell"/>
</dbReference>
<dbReference type="RefSeq" id="WP_185006524.1">
    <property type="nucleotide sequence ID" value="NZ_BAAAUI010000005.1"/>
</dbReference>
<dbReference type="Gene3D" id="1.20.1250.20">
    <property type="entry name" value="MFS general substrate transporter like domains"/>
    <property type="match status" value="1"/>
</dbReference>
<dbReference type="GO" id="GO:0022857">
    <property type="term" value="F:transmembrane transporter activity"/>
    <property type="evidence" value="ECO:0007669"/>
    <property type="project" value="InterPro"/>
</dbReference>
<organism evidence="8 9">
    <name type="scientific">Crossiella cryophila</name>
    <dbReference type="NCBI Taxonomy" id="43355"/>
    <lineage>
        <taxon>Bacteria</taxon>
        <taxon>Bacillati</taxon>
        <taxon>Actinomycetota</taxon>
        <taxon>Actinomycetes</taxon>
        <taxon>Pseudonocardiales</taxon>
        <taxon>Pseudonocardiaceae</taxon>
        <taxon>Crossiella</taxon>
    </lineage>
</organism>
<dbReference type="PANTHER" id="PTHR23513">
    <property type="entry name" value="INTEGRAL MEMBRANE EFFLUX PROTEIN-RELATED"/>
    <property type="match status" value="1"/>
</dbReference>
<evidence type="ECO:0000256" key="6">
    <source>
        <dbReference type="SAM" id="Phobius"/>
    </source>
</evidence>
<protein>
    <submittedName>
        <fullName evidence="8">MFS family permease</fullName>
    </submittedName>
</protein>
<feature type="transmembrane region" description="Helical" evidence="6">
    <location>
        <begin position="317"/>
        <end position="341"/>
    </location>
</feature>
<gene>
    <name evidence="8" type="ORF">HNR67_006714</name>
</gene>
<comment type="subcellular location">
    <subcellularLocation>
        <location evidence="1">Cell membrane</location>
        <topology evidence="1">Multi-pass membrane protein</topology>
    </subcellularLocation>
</comment>
<dbReference type="InterPro" id="IPR011701">
    <property type="entry name" value="MFS"/>
</dbReference>
<evidence type="ECO:0000256" key="1">
    <source>
        <dbReference type="ARBA" id="ARBA00004651"/>
    </source>
</evidence>
<evidence type="ECO:0000256" key="2">
    <source>
        <dbReference type="ARBA" id="ARBA00022475"/>
    </source>
</evidence>
<evidence type="ECO:0000256" key="4">
    <source>
        <dbReference type="ARBA" id="ARBA00022989"/>
    </source>
</evidence>
<feature type="transmembrane region" description="Helical" evidence="6">
    <location>
        <begin position="85"/>
        <end position="110"/>
    </location>
</feature>
<name>A0A7W7CIW2_9PSEU</name>
<dbReference type="EMBL" id="JACHMH010000001">
    <property type="protein sequence ID" value="MBB4680596.1"/>
    <property type="molecule type" value="Genomic_DNA"/>
</dbReference>
<feature type="domain" description="Major facilitator superfamily (MFS) profile" evidence="7">
    <location>
        <begin position="229"/>
        <end position="413"/>
    </location>
</feature>
<proteinExistence type="predicted"/>
<evidence type="ECO:0000256" key="5">
    <source>
        <dbReference type="ARBA" id="ARBA00023136"/>
    </source>
</evidence>
<evidence type="ECO:0000256" key="3">
    <source>
        <dbReference type="ARBA" id="ARBA00022692"/>
    </source>
</evidence>
<keyword evidence="3 6" id="KW-0812">Transmembrane</keyword>
<feature type="transmembrane region" description="Helical" evidence="6">
    <location>
        <begin position="52"/>
        <end position="73"/>
    </location>
</feature>
<feature type="transmembrane region" description="Helical" evidence="6">
    <location>
        <begin position="353"/>
        <end position="375"/>
    </location>
</feature>
<dbReference type="InterPro" id="IPR036259">
    <property type="entry name" value="MFS_trans_sf"/>
</dbReference>
<dbReference type="CDD" id="cd06173">
    <property type="entry name" value="MFS_MefA_like"/>
    <property type="match status" value="1"/>
</dbReference>
<feature type="transmembrane region" description="Helical" evidence="6">
    <location>
        <begin position="228"/>
        <end position="250"/>
    </location>
</feature>
<keyword evidence="9" id="KW-1185">Reference proteome</keyword>
<keyword evidence="5 6" id="KW-0472">Membrane</keyword>
<feature type="transmembrane region" description="Helical" evidence="6">
    <location>
        <begin position="162"/>
        <end position="195"/>
    </location>
</feature>
<keyword evidence="4 6" id="KW-1133">Transmembrane helix</keyword>
<accession>A0A7W7CIW2</accession>
<dbReference type="Pfam" id="PF07690">
    <property type="entry name" value="MFS_1"/>
    <property type="match status" value="1"/>
</dbReference>
<dbReference type="PANTHER" id="PTHR23513:SF6">
    <property type="entry name" value="MAJOR FACILITATOR SUPERFAMILY ASSOCIATED DOMAIN-CONTAINING PROTEIN"/>
    <property type="match status" value="1"/>
</dbReference>
<dbReference type="InterPro" id="IPR020846">
    <property type="entry name" value="MFS_dom"/>
</dbReference>
<feature type="transmembrane region" description="Helical" evidence="6">
    <location>
        <begin position="262"/>
        <end position="286"/>
    </location>
</feature>
<feature type="transmembrane region" description="Helical" evidence="6">
    <location>
        <begin position="381"/>
        <end position="403"/>
    </location>
</feature>
<dbReference type="AlphaFoldDB" id="A0A7W7CIW2"/>
<dbReference type="Proteomes" id="UP000533598">
    <property type="component" value="Unassembled WGS sequence"/>
</dbReference>
<dbReference type="PROSITE" id="PS50850">
    <property type="entry name" value="MFS"/>
    <property type="match status" value="1"/>
</dbReference>
<keyword evidence="2" id="KW-1003">Cell membrane</keyword>
<evidence type="ECO:0000313" key="9">
    <source>
        <dbReference type="Proteomes" id="UP000533598"/>
    </source>
</evidence>